<sequence>MNLPEFENEVFKIYPIAILGRRLIPRNNVGVPQVLIQWSHSSPEQATWEDYHAVSAKFPDFDPWVQGGKKERGSVATLIENTTLKSSRSMKCSNGNHAIKGTDEFGGELRKEGSDGDVLAELGQPRGIGDSPRNDVVLGTVGDQTCGHVDGEEQGVVSEPHQSPCHSRRHYQKSYTFLAFTLPRPLQERAGNLSLQLAYMAEKGPDFYSHKFPSSSQMVEELKGLWSMALPITAMNFLVYVRAVVSVLFLGRLGSLELAGGALSIGFTNITGYSVLVGLASGLEPVCSQAYGRKNWDLLSLSLHLMIFILLLAIIPIGILWINLESIMLFMGQDKDITSMAATYCIYSLPDLLTNTLLQPLRVYLRSQGVTKPQFWCTLMAVIFHIPLNYVLVMVMGAGVPGVAMASVLTNLHMMVLMMGYVCVYGRWKWRWTRGIGRTCRRIRRLLKLAVPSCIGICLEWWWYEIVTVLAGYLPNPKLAVAATGIMIQTTSLMYTVPMALAGCVSARVGNDLGAGKPYKAKLATIVALVCAFAIGVVNVIWTVIFREKWGGLFTKDEMLKSLVASVLPIIGLCELGNCPQTTGCGILRGAARPVVGAHINLGSFYFVGTPVAVLLAFWFGFGFSGLWLGLLSAQAACAISVLYSVLCCTDWESEAVKASTLTSPEMGNEWSSDDEEEQELLAVQDQNVNDAL</sequence>
<feature type="transmembrane region" description="Helical" evidence="6">
    <location>
        <begin position="225"/>
        <end position="250"/>
    </location>
</feature>
<feature type="transmembrane region" description="Helical" evidence="6">
    <location>
        <begin position="523"/>
        <end position="545"/>
    </location>
</feature>
<feature type="transmembrane region" description="Helical" evidence="6">
    <location>
        <begin position="303"/>
        <end position="324"/>
    </location>
</feature>
<feature type="transmembrane region" description="Helical" evidence="6">
    <location>
        <begin position="262"/>
        <end position="283"/>
    </location>
</feature>
<evidence type="ECO:0000256" key="4">
    <source>
        <dbReference type="ARBA" id="ARBA00022989"/>
    </source>
</evidence>
<feature type="transmembrane region" description="Helical" evidence="6">
    <location>
        <begin position="375"/>
        <end position="397"/>
    </location>
</feature>
<comment type="caution">
    <text evidence="7">The sequence shown here is derived from an EMBL/GenBank/DDBJ whole genome shotgun (WGS) entry which is preliminary data.</text>
</comment>
<protein>
    <recommendedName>
        <fullName evidence="6">Protein DETOXIFICATION</fullName>
    </recommendedName>
    <alternativeName>
        <fullName evidence="6">Multidrug and toxic compound extrusion protein</fullName>
    </alternativeName>
</protein>
<organism evidence="7 8">
    <name type="scientific">Sesamum angolense</name>
    <dbReference type="NCBI Taxonomy" id="2727404"/>
    <lineage>
        <taxon>Eukaryota</taxon>
        <taxon>Viridiplantae</taxon>
        <taxon>Streptophyta</taxon>
        <taxon>Embryophyta</taxon>
        <taxon>Tracheophyta</taxon>
        <taxon>Spermatophyta</taxon>
        <taxon>Magnoliopsida</taxon>
        <taxon>eudicotyledons</taxon>
        <taxon>Gunneridae</taxon>
        <taxon>Pentapetalae</taxon>
        <taxon>asterids</taxon>
        <taxon>lamiids</taxon>
        <taxon>Lamiales</taxon>
        <taxon>Pedaliaceae</taxon>
        <taxon>Sesamum</taxon>
    </lineage>
</organism>
<evidence type="ECO:0000313" key="7">
    <source>
        <dbReference type="EMBL" id="KAK4391182.1"/>
    </source>
</evidence>
<feature type="transmembrane region" description="Helical" evidence="6">
    <location>
        <begin position="403"/>
        <end position="425"/>
    </location>
</feature>
<dbReference type="AlphaFoldDB" id="A0AAE1WDA1"/>
<keyword evidence="3 6" id="KW-0812">Transmembrane</keyword>
<accession>A0AAE1WDA1</accession>
<evidence type="ECO:0000256" key="1">
    <source>
        <dbReference type="ARBA" id="ARBA00004141"/>
    </source>
</evidence>
<dbReference type="Proteomes" id="UP001289374">
    <property type="component" value="Unassembled WGS sequence"/>
</dbReference>
<proteinExistence type="inferred from homology"/>
<dbReference type="InterPro" id="IPR016197">
    <property type="entry name" value="Chromo-like_dom_sf"/>
</dbReference>
<feature type="transmembrane region" description="Helical" evidence="6">
    <location>
        <begin position="479"/>
        <end position="502"/>
    </location>
</feature>
<dbReference type="GO" id="GO:1990961">
    <property type="term" value="P:xenobiotic detoxification by transmembrane export across the plasma membrane"/>
    <property type="evidence" value="ECO:0007669"/>
    <property type="project" value="InterPro"/>
</dbReference>
<dbReference type="PANTHER" id="PTHR11206">
    <property type="entry name" value="MULTIDRUG RESISTANCE PROTEIN"/>
    <property type="match status" value="1"/>
</dbReference>
<dbReference type="InterPro" id="IPR045069">
    <property type="entry name" value="MATE_euk"/>
</dbReference>
<evidence type="ECO:0000256" key="6">
    <source>
        <dbReference type="RuleBase" id="RU004914"/>
    </source>
</evidence>
<evidence type="ECO:0000256" key="3">
    <source>
        <dbReference type="ARBA" id="ARBA00022692"/>
    </source>
</evidence>
<keyword evidence="5 6" id="KW-0472">Membrane</keyword>
<dbReference type="InterPro" id="IPR002528">
    <property type="entry name" value="MATE_fam"/>
</dbReference>
<dbReference type="GO" id="GO:0042910">
    <property type="term" value="F:xenobiotic transmembrane transporter activity"/>
    <property type="evidence" value="ECO:0007669"/>
    <property type="project" value="InterPro"/>
</dbReference>
<dbReference type="GO" id="GO:0015297">
    <property type="term" value="F:antiporter activity"/>
    <property type="evidence" value="ECO:0007669"/>
    <property type="project" value="InterPro"/>
</dbReference>
<dbReference type="EMBL" id="JACGWL010000012">
    <property type="protein sequence ID" value="KAK4391182.1"/>
    <property type="molecule type" value="Genomic_DNA"/>
</dbReference>
<dbReference type="SUPFAM" id="SSF54160">
    <property type="entry name" value="Chromo domain-like"/>
    <property type="match status" value="1"/>
</dbReference>
<comment type="similarity">
    <text evidence="2 6">Belongs to the multi antimicrobial extrusion (MATE) (TC 2.A.66.1) family.</text>
</comment>
<evidence type="ECO:0000256" key="5">
    <source>
        <dbReference type="ARBA" id="ARBA00023136"/>
    </source>
</evidence>
<evidence type="ECO:0000313" key="8">
    <source>
        <dbReference type="Proteomes" id="UP001289374"/>
    </source>
</evidence>
<dbReference type="CDD" id="cd13132">
    <property type="entry name" value="MATE_eukaryotic"/>
    <property type="match status" value="1"/>
</dbReference>
<comment type="subcellular location">
    <subcellularLocation>
        <location evidence="1">Membrane</location>
        <topology evidence="1">Multi-pass membrane protein</topology>
    </subcellularLocation>
</comment>
<keyword evidence="8" id="KW-1185">Reference proteome</keyword>
<evidence type="ECO:0000256" key="2">
    <source>
        <dbReference type="ARBA" id="ARBA00010199"/>
    </source>
</evidence>
<feature type="transmembrane region" description="Helical" evidence="6">
    <location>
        <begin position="446"/>
        <end position="464"/>
    </location>
</feature>
<gene>
    <name evidence="7" type="ORF">Sango_2181500</name>
</gene>
<feature type="transmembrane region" description="Helical" evidence="6">
    <location>
        <begin position="598"/>
        <end position="620"/>
    </location>
</feature>
<keyword evidence="4 6" id="KW-1133">Transmembrane helix</keyword>
<reference evidence="7" key="1">
    <citation type="submission" date="2020-06" db="EMBL/GenBank/DDBJ databases">
        <authorList>
            <person name="Li T."/>
            <person name="Hu X."/>
            <person name="Zhang T."/>
            <person name="Song X."/>
            <person name="Zhang H."/>
            <person name="Dai N."/>
            <person name="Sheng W."/>
            <person name="Hou X."/>
            <person name="Wei L."/>
        </authorList>
    </citation>
    <scope>NUCLEOTIDE SEQUENCE</scope>
    <source>
        <strain evidence="7">K16</strain>
        <tissue evidence="7">Leaf</tissue>
    </source>
</reference>
<dbReference type="NCBIfam" id="TIGR00797">
    <property type="entry name" value="matE"/>
    <property type="match status" value="1"/>
</dbReference>
<name>A0AAE1WDA1_9LAMI</name>
<dbReference type="Pfam" id="PF01554">
    <property type="entry name" value="MatE"/>
    <property type="match status" value="2"/>
</dbReference>
<reference evidence="7" key="2">
    <citation type="journal article" date="2024" name="Plant">
        <title>Genomic evolution and insights into agronomic trait innovations of Sesamum species.</title>
        <authorList>
            <person name="Miao H."/>
            <person name="Wang L."/>
            <person name="Qu L."/>
            <person name="Liu H."/>
            <person name="Sun Y."/>
            <person name="Le M."/>
            <person name="Wang Q."/>
            <person name="Wei S."/>
            <person name="Zheng Y."/>
            <person name="Lin W."/>
            <person name="Duan Y."/>
            <person name="Cao H."/>
            <person name="Xiong S."/>
            <person name="Wang X."/>
            <person name="Wei L."/>
            <person name="Li C."/>
            <person name="Ma Q."/>
            <person name="Ju M."/>
            <person name="Zhao R."/>
            <person name="Li G."/>
            <person name="Mu C."/>
            <person name="Tian Q."/>
            <person name="Mei H."/>
            <person name="Zhang T."/>
            <person name="Gao T."/>
            <person name="Zhang H."/>
        </authorList>
    </citation>
    <scope>NUCLEOTIDE SEQUENCE</scope>
    <source>
        <strain evidence="7">K16</strain>
    </source>
</reference>
<feature type="transmembrane region" description="Helical" evidence="6">
    <location>
        <begin position="627"/>
        <end position="647"/>
    </location>
</feature>
<dbReference type="GO" id="GO:0016020">
    <property type="term" value="C:membrane"/>
    <property type="evidence" value="ECO:0007669"/>
    <property type="project" value="UniProtKB-SubCell"/>
</dbReference>